<dbReference type="Gene3D" id="3.20.20.300">
    <property type="entry name" value="Glycoside hydrolase, family 3, N-terminal domain"/>
    <property type="match status" value="1"/>
</dbReference>
<evidence type="ECO:0000256" key="1">
    <source>
        <dbReference type="ARBA" id="ARBA00005336"/>
    </source>
</evidence>
<keyword evidence="7" id="KW-1185">Reference proteome</keyword>
<dbReference type="SUPFAM" id="SSF51445">
    <property type="entry name" value="(Trans)glycosidases"/>
    <property type="match status" value="1"/>
</dbReference>
<dbReference type="InterPro" id="IPR026891">
    <property type="entry name" value="Fn3-like"/>
</dbReference>
<dbReference type="InterPro" id="IPR013783">
    <property type="entry name" value="Ig-like_fold"/>
</dbReference>
<dbReference type="InterPro" id="IPR036962">
    <property type="entry name" value="Glyco_hydro_3_N_sf"/>
</dbReference>
<feature type="signal peptide" evidence="4">
    <location>
        <begin position="1"/>
        <end position="19"/>
    </location>
</feature>
<evidence type="ECO:0000256" key="2">
    <source>
        <dbReference type="ARBA" id="ARBA00022801"/>
    </source>
</evidence>
<keyword evidence="3" id="KW-0326">Glycosidase</keyword>
<dbReference type="Gene3D" id="3.40.50.1700">
    <property type="entry name" value="Glycoside hydrolase family 3 C-terminal domain"/>
    <property type="match status" value="1"/>
</dbReference>
<comment type="similarity">
    <text evidence="1">Belongs to the glycosyl hydrolase 3 family.</text>
</comment>
<dbReference type="GO" id="GO:0009251">
    <property type="term" value="P:glucan catabolic process"/>
    <property type="evidence" value="ECO:0007669"/>
    <property type="project" value="TreeGrafter"/>
</dbReference>
<dbReference type="InterPro" id="IPR051915">
    <property type="entry name" value="Cellulose_Degrad_GH3"/>
</dbReference>
<dbReference type="InterPro" id="IPR002772">
    <property type="entry name" value="Glyco_hydro_3_C"/>
</dbReference>
<dbReference type="GO" id="GO:0008422">
    <property type="term" value="F:beta-glucosidase activity"/>
    <property type="evidence" value="ECO:0007669"/>
    <property type="project" value="TreeGrafter"/>
</dbReference>
<evidence type="ECO:0000313" key="6">
    <source>
        <dbReference type="EMBL" id="KAF5309139.1"/>
    </source>
</evidence>
<dbReference type="SMART" id="SM01217">
    <property type="entry name" value="Fn3_like"/>
    <property type="match status" value="1"/>
</dbReference>
<dbReference type="EMBL" id="JAACJJ010000060">
    <property type="protein sequence ID" value="KAF5309139.1"/>
    <property type="molecule type" value="Genomic_DNA"/>
</dbReference>
<comment type="caution">
    <text evidence="6">The sequence shown here is derived from an EMBL/GenBank/DDBJ whole genome shotgun (WGS) entry which is preliminary data.</text>
</comment>
<dbReference type="InterPro" id="IPR017853">
    <property type="entry name" value="GH"/>
</dbReference>
<feature type="chain" id="PRO_5034447095" description="Fibronectin type III-like domain-containing protein" evidence="4">
    <location>
        <begin position="20"/>
        <end position="814"/>
    </location>
</feature>
<protein>
    <recommendedName>
        <fullName evidence="5">Fibronectin type III-like domain-containing protein</fullName>
    </recommendedName>
</protein>
<dbReference type="PRINTS" id="PR00133">
    <property type="entry name" value="GLHYDRLASE3"/>
</dbReference>
<dbReference type="InterPro" id="IPR036881">
    <property type="entry name" value="Glyco_hydro_3_C_sf"/>
</dbReference>
<evidence type="ECO:0000256" key="4">
    <source>
        <dbReference type="SAM" id="SignalP"/>
    </source>
</evidence>
<dbReference type="AlphaFoldDB" id="A0A8H5AQK0"/>
<dbReference type="Pfam" id="PF00933">
    <property type="entry name" value="Glyco_hydro_3"/>
    <property type="match status" value="1"/>
</dbReference>
<organism evidence="6 7">
    <name type="scientific">Psilocybe cf. subviscida</name>
    <dbReference type="NCBI Taxonomy" id="2480587"/>
    <lineage>
        <taxon>Eukaryota</taxon>
        <taxon>Fungi</taxon>
        <taxon>Dikarya</taxon>
        <taxon>Basidiomycota</taxon>
        <taxon>Agaricomycotina</taxon>
        <taxon>Agaricomycetes</taxon>
        <taxon>Agaricomycetidae</taxon>
        <taxon>Agaricales</taxon>
        <taxon>Agaricineae</taxon>
        <taxon>Strophariaceae</taxon>
        <taxon>Psilocybe</taxon>
    </lineage>
</organism>
<keyword evidence="4" id="KW-0732">Signal</keyword>
<dbReference type="FunFam" id="3.40.50.1700:FF:000009">
    <property type="entry name" value="Periplasmic beta-glucosidase"/>
    <property type="match status" value="1"/>
</dbReference>
<sequence>MGATRKFLPLLAFVSLSLASASVSSRDHLFGVRDGLHFSIEKRAENLDGTVPVYKNPSASVEDRLNDLLPRMTVEEKVAQIIQGDLNGWMNLNDPLDNTLTFNQTGLEEMMRLKGGSIWAGYLTPYTKLAYAINVGQKYLMQNTTLGIPALFQSEGLHGFTDKGTIFPSPIGLSASFNPSLVSAVSNITAFEAEGLGISHMFAPVLDLSRELRWGRVEENFGEDPFLTGEMGAAFVGGLQNGTRRGANVKATKRMAATCKHFAAFGSPQGGLNLAQVSGGERELRTTFLKPFNRACLDALSIMTAYSSYDGIPATANTHLLTDILRTEWGYKYWVTGDAGSIDLLITLHGICPDRECAAKTGLENGLSGEMGGGTYTYLTLPDQIKAGTVSQKYLDATVSGMLRTKFELGLFENPYPYSQAEYTAMIRTPASRQVLSQADRESIVLLENRNNVLPIKKGTKNVALLGPQAGRVSFGDYVFLNASQAGISPLDGFKAYVKANAPGTTINYAQGVQLWSNDVSGIPAAVAAAKKSDVAVVMVGTWSLDQTNLWTPGTNATTGEHVDLSDLALVGAQLQLVQAVKATGKPTVVVFVSGKPVAEPWIASHADAVIQQFYPGELGGTAIAEVIFGAVNPSGKLPVSFPRSVGTTPVFYNYLKGSRPLDPGQVLDDGTLKFGHQYVLNSPVPLWSFGHGLSYTTFSYSGLTISPSTISASQDFSVTVTVTNTGKVDGQEVVQVYMTDVVASVVTPNVELIGFKKVLIGAGKSATVTIPVKGSQLAVWSRNNSWVVEPGVFSIKVGSSDTVLAQGNLTVSG</sequence>
<dbReference type="FunFam" id="2.60.40.10:FF:000495">
    <property type="entry name" value="Periplasmic beta-glucosidase"/>
    <property type="match status" value="1"/>
</dbReference>
<dbReference type="Gene3D" id="2.60.40.10">
    <property type="entry name" value="Immunoglobulins"/>
    <property type="match status" value="1"/>
</dbReference>
<evidence type="ECO:0000256" key="3">
    <source>
        <dbReference type="ARBA" id="ARBA00023295"/>
    </source>
</evidence>
<dbReference type="Pfam" id="PF01915">
    <property type="entry name" value="Glyco_hydro_3_C"/>
    <property type="match status" value="1"/>
</dbReference>
<dbReference type="PANTHER" id="PTHR30620">
    <property type="entry name" value="PERIPLASMIC BETA-GLUCOSIDASE-RELATED"/>
    <property type="match status" value="1"/>
</dbReference>
<feature type="domain" description="Fibronectin type III-like" evidence="5">
    <location>
        <begin position="733"/>
        <end position="802"/>
    </location>
</feature>
<dbReference type="SUPFAM" id="SSF52279">
    <property type="entry name" value="Beta-D-glucan exohydrolase, C-terminal domain"/>
    <property type="match status" value="1"/>
</dbReference>
<dbReference type="Pfam" id="PF14310">
    <property type="entry name" value="Fn3-like"/>
    <property type="match status" value="1"/>
</dbReference>
<name>A0A8H5AQK0_9AGAR</name>
<reference evidence="6 7" key="1">
    <citation type="journal article" date="2020" name="ISME J.">
        <title>Uncovering the hidden diversity of litter-decomposition mechanisms in mushroom-forming fungi.</title>
        <authorList>
            <person name="Floudas D."/>
            <person name="Bentzer J."/>
            <person name="Ahren D."/>
            <person name="Johansson T."/>
            <person name="Persson P."/>
            <person name="Tunlid A."/>
        </authorList>
    </citation>
    <scope>NUCLEOTIDE SEQUENCE [LARGE SCALE GENOMIC DNA]</scope>
    <source>
        <strain evidence="6 7">CBS 101986</strain>
    </source>
</reference>
<evidence type="ECO:0000313" key="7">
    <source>
        <dbReference type="Proteomes" id="UP000567179"/>
    </source>
</evidence>
<dbReference type="Proteomes" id="UP000567179">
    <property type="component" value="Unassembled WGS sequence"/>
</dbReference>
<evidence type="ECO:0000259" key="5">
    <source>
        <dbReference type="SMART" id="SM01217"/>
    </source>
</evidence>
<accession>A0A8H5AQK0</accession>
<dbReference type="InterPro" id="IPR001764">
    <property type="entry name" value="Glyco_hydro_3_N"/>
</dbReference>
<gene>
    <name evidence="6" type="ORF">D9619_012809</name>
</gene>
<proteinExistence type="inferred from homology"/>
<dbReference type="OrthoDB" id="2123594at2759"/>
<dbReference type="PANTHER" id="PTHR30620:SF117">
    <property type="entry name" value="BETA-1,4-XYLOSIDASE (EUROFUNG)"/>
    <property type="match status" value="1"/>
</dbReference>
<keyword evidence="2" id="KW-0378">Hydrolase</keyword>